<evidence type="ECO:0000313" key="2">
    <source>
        <dbReference type="EMBL" id="QJT05536.1"/>
    </source>
</evidence>
<dbReference type="EMBL" id="CP049838">
    <property type="protein sequence ID" value="QJT05536.1"/>
    <property type="molecule type" value="Genomic_DNA"/>
</dbReference>
<dbReference type="RefSeq" id="WP_171400858.1">
    <property type="nucleotide sequence ID" value="NZ_CP049838.1"/>
</dbReference>
<evidence type="ECO:0000256" key="1">
    <source>
        <dbReference type="SAM" id="MobiDB-lite"/>
    </source>
</evidence>
<proteinExistence type="predicted"/>
<evidence type="ECO:0000313" key="3">
    <source>
        <dbReference type="Proteomes" id="UP000502665"/>
    </source>
</evidence>
<organism evidence="2 3">
    <name type="scientific">Streptomyces asoensis</name>
    <dbReference type="NCBI Taxonomy" id="249586"/>
    <lineage>
        <taxon>Bacteria</taxon>
        <taxon>Bacillati</taxon>
        <taxon>Actinomycetota</taxon>
        <taxon>Actinomycetes</taxon>
        <taxon>Kitasatosporales</taxon>
        <taxon>Streptomycetaceae</taxon>
        <taxon>Streptomyces</taxon>
    </lineage>
</organism>
<dbReference type="SUPFAM" id="SSF53756">
    <property type="entry name" value="UDP-Glycosyltransferase/glycogen phosphorylase"/>
    <property type="match status" value="1"/>
</dbReference>
<gene>
    <name evidence="2" type="ORF">G9272_38800</name>
</gene>
<sequence length="407" mass="44177">MSALRKSAESSVEEREWLTLVERKLVLVVVHTLTYGKRLVEVLLLLEADFRVQVVFTAPPHVFGDEVPRFLEGLGGAVLPWDEAVRMRFDLALAAGPRGVEKISGPVIAMSHGAGYLKRLVSVEQPGVAGLRRADLVPGGRLPAAVAVPHHAELADLERHCPEVLPLTHVVGDPAHDRIAASLPLRARYRRALGLADGEKLVVVVSTWGALSSFGRFEALLPRLIAELPAGRFRSVILVHPNVWSGHGSWQVRAWLARCAEPGIALVPPEADWRSVLIAADWIIGDHGSVTLYGTLTGAPILLAGSPDREINPASPAATLAVTAPALSPAHPLVGQLQYTAAEYRREEYAAIASRITSEPGRFNRNMRRLMYRLLGLGQPAHEPVTVPLPEPPPLDTWARGRREVPA</sequence>
<reference evidence="2" key="1">
    <citation type="submission" date="2020-03" db="EMBL/GenBank/DDBJ databases">
        <title>Molecular networking-based the target discovery of potent antiproliferative macrolactams: 5/6/7/16 polycyclic ansamycins and glycosylated trienomycin from Streptomyces cacaoi subsp. asoensis.</title>
        <authorList>
            <person name="Liu L.-L."/>
        </authorList>
    </citation>
    <scope>NUCLEOTIDE SEQUENCE [LARGE SCALE GENOMIC DNA]</scope>
    <source>
        <strain evidence="2">H2S5</strain>
    </source>
</reference>
<protein>
    <submittedName>
        <fullName evidence="2">Uncharacterized protein</fullName>
    </submittedName>
</protein>
<name>A0A6M4X5R0_9ACTN</name>
<accession>A0A6M4X5R0</accession>
<dbReference type="AlphaFoldDB" id="A0A6M4X5R0"/>
<dbReference type="Proteomes" id="UP000502665">
    <property type="component" value="Chromosome"/>
</dbReference>
<keyword evidence="3" id="KW-1185">Reference proteome</keyword>
<feature type="region of interest" description="Disordered" evidence="1">
    <location>
        <begin position="384"/>
        <end position="407"/>
    </location>
</feature>